<dbReference type="Proteomes" id="UP000571854">
    <property type="component" value="Unassembled WGS sequence"/>
</dbReference>
<dbReference type="EMBL" id="JACDUJ010000001">
    <property type="protein sequence ID" value="MBA2846249.1"/>
    <property type="molecule type" value="Genomic_DNA"/>
</dbReference>
<organism evidence="1 2">
    <name type="scientific">Methanococcus maripaludis</name>
    <name type="common">Methanococcus deltae</name>
    <dbReference type="NCBI Taxonomy" id="39152"/>
    <lineage>
        <taxon>Archaea</taxon>
        <taxon>Methanobacteriati</taxon>
        <taxon>Methanobacteriota</taxon>
        <taxon>Methanomada group</taxon>
        <taxon>Methanococci</taxon>
        <taxon>Methanococcales</taxon>
        <taxon>Methanococcaceae</taxon>
        <taxon>Methanococcus</taxon>
    </lineage>
</organism>
<evidence type="ECO:0000313" key="2">
    <source>
        <dbReference type="Proteomes" id="UP000571854"/>
    </source>
</evidence>
<protein>
    <submittedName>
        <fullName evidence="1">Uncharacterized protein</fullName>
    </submittedName>
</protein>
<comment type="caution">
    <text evidence="1">The sequence shown here is derived from an EMBL/GenBank/DDBJ whole genome shotgun (WGS) entry which is preliminary data.</text>
</comment>
<evidence type="ECO:0000313" key="1">
    <source>
        <dbReference type="EMBL" id="MBA2846249.1"/>
    </source>
</evidence>
<sequence>MPLKEIIYNSLFPSVLKDYEIKEAKDVFKILK</sequence>
<reference evidence="1 2" key="1">
    <citation type="submission" date="2020-07" db="EMBL/GenBank/DDBJ databases">
        <title>Genomic Encyclopedia of Type Strains, Phase IV (KMG-V): Genome sequencing to study the core and pangenomes of soil and plant-associated prokaryotes.</title>
        <authorList>
            <person name="Whitman W."/>
        </authorList>
    </citation>
    <scope>NUCLEOTIDE SEQUENCE [LARGE SCALE GENOMIC DNA]</scope>
    <source>
        <strain evidence="1 2">A5</strain>
    </source>
</reference>
<accession>A0A7J9NMJ2</accession>
<dbReference type="AlphaFoldDB" id="A0A7J9NMJ2"/>
<proteinExistence type="predicted"/>
<gene>
    <name evidence="1" type="ORF">HNP88_000433</name>
</gene>
<name>A0A7J9NMJ2_METMI</name>